<dbReference type="Pfam" id="PF08538">
    <property type="entry name" value="DUF1749"/>
    <property type="match status" value="1"/>
</dbReference>
<dbReference type="OrthoDB" id="10034502at2759"/>
<dbReference type="InterPro" id="IPR029058">
    <property type="entry name" value="AB_hydrolase_fold"/>
</dbReference>
<accession>A0A0J6YL07</accession>
<organism evidence="1 2">
    <name type="scientific">Coccidioides immitis RMSCC 2394</name>
    <dbReference type="NCBI Taxonomy" id="404692"/>
    <lineage>
        <taxon>Eukaryota</taxon>
        <taxon>Fungi</taxon>
        <taxon>Dikarya</taxon>
        <taxon>Ascomycota</taxon>
        <taxon>Pezizomycotina</taxon>
        <taxon>Eurotiomycetes</taxon>
        <taxon>Eurotiomycetidae</taxon>
        <taxon>Onygenales</taxon>
        <taxon>Onygenaceae</taxon>
        <taxon>Coccidioides</taxon>
    </lineage>
</organism>
<proteinExistence type="predicted"/>
<sequence length="343" mass="37349">MDQQPTPSPRLGILHHYLDKLCAFEHGGSTPELKPHTLLFIAGLSDGLGTVPFINDIAKALEPTKWSVFSVLLSSSYSGWGMSTLDRDIEEIGSCVAYVRRYKGDRGHDKPGMIALMGHSTGSQDVLHYLYSPNPLQAGSGLKRQPVDGAILQAPVSDREYLLQTLGTGSATSEALTKVYNELVALAKANVAAGNMDTALPLAATAQLGYPHDVPLSSHRFLSITSPDSPESPLEDDLFSSDLNDDRLLQTFGAIGSRGMLKGSLLVLPGEEDEYVPMWVNKEMLLERWENATKQGAGGRDIWDTTSGLVAGAFHSPSGRTQEEPRKELVSRVERYLNKMEKL</sequence>
<dbReference type="EMBL" id="DS028097">
    <property type="protein sequence ID" value="KMP07809.1"/>
    <property type="molecule type" value="Genomic_DNA"/>
</dbReference>
<dbReference type="PANTHER" id="PTHR31591:SF1">
    <property type="entry name" value="UPF0613 PROTEIN PB24D3.06C"/>
    <property type="match status" value="1"/>
</dbReference>
<protein>
    <recommendedName>
        <fullName evidence="3">Dolichol-phosphate mannosyltransferase</fullName>
    </recommendedName>
</protein>
<evidence type="ECO:0000313" key="2">
    <source>
        <dbReference type="Proteomes" id="UP000054565"/>
    </source>
</evidence>
<gene>
    <name evidence="1" type="ORF">CIRG_07490</name>
</gene>
<dbReference type="Proteomes" id="UP000054565">
    <property type="component" value="Unassembled WGS sequence"/>
</dbReference>
<evidence type="ECO:0000313" key="1">
    <source>
        <dbReference type="EMBL" id="KMP07809.1"/>
    </source>
</evidence>
<dbReference type="InterPro" id="IPR013744">
    <property type="entry name" value="SidJ"/>
</dbReference>
<name>A0A0J6YL07_COCIT</name>
<dbReference type="AlphaFoldDB" id="A0A0J6YL07"/>
<dbReference type="PANTHER" id="PTHR31591">
    <property type="entry name" value="UPF0613 PROTEIN PB24D3.06C"/>
    <property type="match status" value="1"/>
</dbReference>
<dbReference type="SUPFAM" id="SSF53474">
    <property type="entry name" value="alpha/beta-Hydrolases"/>
    <property type="match status" value="1"/>
</dbReference>
<reference evidence="2" key="1">
    <citation type="journal article" date="2010" name="Genome Res.">
        <title>Population genomic sequencing of Coccidioides fungi reveals recent hybridization and transposon control.</title>
        <authorList>
            <person name="Neafsey D.E."/>
            <person name="Barker B.M."/>
            <person name="Sharpton T.J."/>
            <person name="Stajich J.E."/>
            <person name="Park D.J."/>
            <person name="Whiston E."/>
            <person name="Hung C.-Y."/>
            <person name="McMahan C."/>
            <person name="White J."/>
            <person name="Sykes S."/>
            <person name="Heiman D."/>
            <person name="Young S."/>
            <person name="Zeng Q."/>
            <person name="Abouelleil A."/>
            <person name="Aftuck L."/>
            <person name="Bessette D."/>
            <person name="Brown A."/>
            <person name="FitzGerald M."/>
            <person name="Lui A."/>
            <person name="Macdonald J.P."/>
            <person name="Priest M."/>
            <person name="Orbach M.J."/>
            <person name="Galgiani J.N."/>
            <person name="Kirkland T.N."/>
            <person name="Cole G.T."/>
            <person name="Birren B.W."/>
            <person name="Henn M.R."/>
            <person name="Taylor J.W."/>
            <person name="Rounsley S.D."/>
        </authorList>
    </citation>
    <scope>NUCLEOTIDE SEQUENCE [LARGE SCALE GENOMIC DNA]</scope>
    <source>
        <strain evidence="2">RMSCC 2394</strain>
    </source>
</reference>
<dbReference type="Gene3D" id="3.40.50.1820">
    <property type="entry name" value="alpha/beta hydrolase"/>
    <property type="match status" value="1"/>
</dbReference>
<evidence type="ECO:0008006" key="3">
    <source>
        <dbReference type="Google" id="ProtNLM"/>
    </source>
</evidence>